<feature type="transmembrane region" description="Helical" evidence="6">
    <location>
        <begin position="409"/>
        <end position="428"/>
    </location>
</feature>
<gene>
    <name evidence="8" type="primary">IREG2</name>
    <name evidence="8" type="ORF">A0H81_13025</name>
</gene>
<dbReference type="Pfam" id="PF06963">
    <property type="entry name" value="FPN1"/>
    <property type="match status" value="1"/>
</dbReference>
<dbReference type="OrthoDB" id="648861at2759"/>
<comment type="caution">
    <text evidence="8">The sequence shown here is derived from an EMBL/GenBank/DDBJ whole genome shotgun (WGS) entry which is preliminary data.</text>
</comment>
<evidence type="ECO:0000256" key="2">
    <source>
        <dbReference type="ARBA" id="ARBA00022448"/>
    </source>
</evidence>
<evidence type="ECO:0000256" key="5">
    <source>
        <dbReference type="ARBA" id="ARBA00023136"/>
    </source>
</evidence>
<dbReference type="InterPro" id="IPR009716">
    <property type="entry name" value="Ferroportin-1"/>
</dbReference>
<feature type="transmembrane region" description="Helical" evidence="6">
    <location>
        <begin position="59"/>
        <end position="77"/>
    </location>
</feature>
<feature type="transmembrane region" description="Helical" evidence="6">
    <location>
        <begin position="379"/>
        <end position="397"/>
    </location>
</feature>
<dbReference type="CDD" id="cd17480">
    <property type="entry name" value="MFS_SLC40A1_like"/>
    <property type="match status" value="1"/>
</dbReference>
<feature type="transmembrane region" description="Helical" evidence="6">
    <location>
        <begin position="151"/>
        <end position="177"/>
    </location>
</feature>
<feature type="transmembrane region" description="Helical" evidence="6">
    <location>
        <begin position="205"/>
        <end position="222"/>
    </location>
</feature>
<dbReference type="GO" id="GO:0016020">
    <property type="term" value="C:membrane"/>
    <property type="evidence" value="ECO:0007669"/>
    <property type="project" value="UniProtKB-SubCell"/>
</dbReference>
<dbReference type="Gene3D" id="3.20.20.80">
    <property type="entry name" value="Glycosidases"/>
    <property type="match status" value="1"/>
</dbReference>
<dbReference type="SUPFAM" id="SSF51445">
    <property type="entry name" value="(Trans)glycosidases"/>
    <property type="match status" value="1"/>
</dbReference>
<evidence type="ECO:0000313" key="8">
    <source>
        <dbReference type="EMBL" id="OBZ67030.1"/>
    </source>
</evidence>
<organism evidence="8 9">
    <name type="scientific">Grifola frondosa</name>
    <name type="common">Maitake</name>
    <name type="synonym">Polyporus frondosus</name>
    <dbReference type="NCBI Taxonomy" id="5627"/>
    <lineage>
        <taxon>Eukaryota</taxon>
        <taxon>Fungi</taxon>
        <taxon>Dikarya</taxon>
        <taxon>Basidiomycota</taxon>
        <taxon>Agaricomycotina</taxon>
        <taxon>Agaricomycetes</taxon>
        <taxon>Polyporales</taxon>
        <taxon>Grifolaceae</taxon>
        <taxon>Grifola</taxon>
    </lineage>
</organism>
<dbReference type="Pfam" id="PF16862">
    <property type="entry name" value="Glyco_hydro_79C"/>
    <property type="match status" value="1"/>
</dbReference>
<protein>
    <submittedName>
        <fullName evidence="8">Solute carrier family 40 member 2</fullName>
    </submittedName>
</protein>
<evidence type="ECO:0000256" key="1">
    <source>
        <dbReference type="ARBA" id="ARBA00004141"/>
    </source>
</evidence>
<keyword evidence="5 6" id="KW-0472">Membrane</keyword>
<dbReference type="PANTHER" id="PTHR11660:SF57">
    <property type="entry name" value="SOLUTE CARRIER FAMILY 40 MEMBER"/>
    <property type="match status" value="1"/>
</dbReference>
<dbReference type="EMBL" id="LUGG01000025">
    <property type="protein sequence ID" value="OBZ67030.1"/>
    <property type="molecule type" value="Genomic_DNA"/>
</dbReference>
<feature type="transmembrane region" description="Helical" evidence="6">
    <location>
        <begin position="228"/>
        <end position="250"/>
    </location>
</feature>
<dbReference type="InterPro" id="IPR013780">
    <property type="entry name" value="Glyco_hydro_b"/>
</dbReference>
<sequence length="971" mass="103688">MSDAGAISVTTASAVKDAPASTSDAIPVVEENIVDVEETPMLDKKALSILLVQHFSNSWGLRTAEFAVYIFLVTLFPDTLLPASIFGFLTTGTSTVLSGWAGHQVDVRHNLRLVRTCIIIIKFAACGAYAASLILLYRLGSFSARPWSSPLAGGMFAVIVICGCVHTLAGVAISVAIERDWVTVISGGSSSHLTTINTHMRRIDLLCKLLAPLFVSLLTAAASYKFAAYFLCGVEIVCMAFELPWIAIVYRRFPALIDAQKSKESSAQQRREEHRTTERHPAVLLSSLRIRLGAGIKRTVIDWKEFSHQPIFLSSLAISCLYLTVLSFDGTMLSYLKSETYSDPFLAGMRGLNVVAGLAGTLAMPVMERKLGLVRAGNWSIWSEVLCLLPVVIAFYVGAPQEGNRAPAWNAALLFGGMMLSRVGLWAFDLCQLKELQIALAEHPRRNSLCGSSHRTGLQYSLQSVADMIKYILTMVLSRPSQFKYAALTSFGVLYTTTDARMLSLSCYRIVPSDFPQFSLVYHMAAGHNDGTGGLTCTALLWSDMRLLPPSSAAALDPSLLSVSIEFFAFPGYTEIPATNNCLANIASLRGAQPAIRIGGTTQDRATYDASLTSPMKGSVTVGLNRQLNNESNSLAAATQAKKGMSNLFAIELGNEPDLYSGSSPIASGTGWSQTIDATSEKNWFSVFAPTIGNIFQGAVYLSWSTQPLLSGLGSALSAVKSISRHSYPQSACGGASTNLTSLMSHSGIVSYTSQYKSEATAAHAAGKKFFFGETNSATCGGGGISPTFGAGLWILDYVIQGALNGADRLYFHHGTIGNCAYCWWGQDAVYSPYYGAAFLSEFIGTDGVKVAMLDDGTSAIAVYAVYSSSNVPVRLLVINTNYFDGTGTRSTASVSLTGLSTASGTKQTKRLTAPSATSRVDEGAAVTIGGGGMFDNNCLKTGKESTETVSVSENAMSVSVQASEALIVFL</sequence>
<dbReference type="Proteomes" id="UP000092993">
    <property type="component" value="Unassembled WGS sequence"/>
</dbReference>
<dbReference type="STRING" id="5627.A0A1C7LQS9"/>
<reference evidence="8 9" key="1">
    <citation type="submission" date="2016-03" db="EMBL/GenBank/DDBJ databases">
        <title>Whole genome sequencing of Grifola frondosa 9006-11.</title>
        <authorList>
            <person name="Min B."/>
            <person name="Park H."/>
            <person name="Kim J.-G."/>
            <person name="Cho H."/>
            <person name="Oh Y.-L."/>
            <person name="Kong W.-S."/>
            <person name="Choi I.-G."/>
        </authorList>
    </citation>
    <scope>NUCLEOTIDE SEQUENCE [LARGE SCALE GENOMIC DNA]</scope>
    <source>
        <strain evidence="8 9">9006-11</strain>
    </source>
</reference>
<keyword evidence="4 6" id="KW-1133">Transmembrane helix</keyword>
<evidence type="ECO:0000256" key="4">
    <source>
        <dbReference type="ARBA" id="ARBA00022989"/>
    </source>
</evidence>
<name>A0A1C7LQS9_GRIFR</name>
<dbReference type="GO" id="GO:0005381">
    <property type="term" value="F:iron ion transmembrane transporter activity"/>
    <property type="evidence" value="ECO:0007669"/>
    <property type="project" value="InterPro"/>
</dbReference>
<dbReference type="InterPro" id="IPR017853">
    <property type="entry name" value="GH"/>
</dbReference>
<keyword evidence="2" id="KW-0813">Transport</keyword>
<evidence type="ECO:0000313" key="9">
    <source>
        <dbReference type="Proteomes" id="UP000092993"/>
    </source>
</evidence>
<feature type="transmembrane region" description="Helical" evidence="6">
    <location>
        <begin position="113"/>
        <end position="139"/>
    </location>
</feature>
<proteinExistence type="predicted"/>
<dbReference type="InterPro" id="IPR031728">
    <property type="entry name" value="GlcAase_C"/>
</dbReference>
<evidence type="ECO:0000256" key="3">
    <source>
        <dbReference type="ARBA" id="ARBA00022692"/>
    </source>
</evidence>
<comment type="subcellular location">
    <subcellularLocation>
        <location evidence="1">Membrane</location>
        <topology evidence="1">Multi-pass membrane protein</topology>
    </subcellularLocation>
</comment>
<feature type="transmembrane region" description="Helical" evidence="6">
    <location>
        <begin position="311"/>
        <end position="328"/>
    </location>
</feature>
<evidence type="ECO:0000259" key="7">
    <source>
        <dbReference type="Pfam" id="PF16862"/>
    </source>
</evidence>
<accession>A0A1C7LQS9</accession>
<feature type="domain" description="Beta-glucuronidase C-terminal" evidence="7">
    <location>
        <begin position="864"/>
        <end position="968"/>
    </location>
</feature>
<keyword evidence="3 6" id="KW-0812">Transmembrane</keyword>
<dbReference type="AlphaFoldDB" id="A0A1C7LQS9"/>
<dbReference type="PANTHER" id="PTHR11660">
    <property type="entry name" value="SOLUTE CARRIER FAMILY 40 MEMBER"/>
    <property type="match status" value="1"/>
</dbReference>
<keyword evidence="9" id="KW-1185">Reference proteome</keyword>
<dbReference type="Gene3D" id="2.60.40.1180">
    <property type="entry name" value="Golgi alpha-mannosidase II"/>
    <property type="match status" value="1"/>
</dbReference>
<evidence type="ECO:0000256" key="6">
    <source>
        <dbReference type="SAM" id="Phobius"/>
    </source>
</evidence>